<evidence type="ECO:0000313" key="2">
    <source>
        <dbReference type="EMBL" id="MFC4859092.1"/>
    </source>
</evidence>
<dbReference type="EMBL" id="JBHSIS010000026">
    <property type="protein sequence ID" value="MFC4859092.1"/>
    <property type="molecule type" value="Genomic_DNA"/>
</dbReference>
<organism evidence="2 3">
    <name type="scientific">Actinophytocola glycyrrhizae</name>
    <dbReference type="NCBI Taxonomy" id="2044873"/>
    <lineage>
        <taxon>Bacteria</taxon>
        <taxon>Bacillati</taxon>
        <taxon>Actinomycetota</taxon>
        <taxon>Actinomycetes</taxon>
        <taxon>Pseudonocardiales</taxon>
        <taxon>Pseudonocardiaceae</taxon>
    </lineage>
</organism>
<dbReference type="Proteomes" id="UP001595859">
    <property type="component" value="Unassembled WGS sequence"/>
</dbReference>
<comment type="caution">
    <text evidence="2">The sequence shown here is derived from an EMBL/GenBank/DDBJ whole genome shotgun (WGS) entry which is preliminary data.</text>
</comment>
<gene>
    <name evidence="2" type="ORF">ACFPCV_36820</name>
</gene>
<accession>A0ABV9SCN6</accession>
<reference evidence="3" key="1">
    <citation type="journal article" date="2019" name="Int. J. Syst. Evol. Microbiol.">
        <title>The Global Catalogue of Microorganisms (GCM) 10K type strain sequencing project: providing services to taxonomists for standard genome sequencing and annotation.</title>
        <authorList>
            <consortium name="The Broad Institute Genomics Platform"/>
            <consortium name="The Broad Institute Genome Sequencing Center for Infectious Disease"/>
            <person name="Wu L."/>
            <person name="Ma J."/>
        </authorList>
    </citation>
    <scope>NUCLEOTIDE SEQUENCE [LARGE SCALE GENOMIC DNA]</scope>
    <source>
        <strain evidence="3">ZS-22-S1</strain>
    </source>
</reference>
<sequence length="50" mass="5834">MFNRFTDVARRVVRDAAERVTAPARERCPERRFQGVERPERAFQGTGPSR</sequence>
<keyword evidence="3" id="KW-1185">Reference proteome</keyword>
<proteinExistence type="predicted"/>
<evidence type="ECO:0000256" key="1">
    <source>
        <dbReference type="SAM" id="MobiDB-lite"/>
    </source>
</evidence>
<feature type="region of interest" description="Disordered" evidence="1">
    <location>
        <begin position="31"/>
        <end position="50"/>
    </location>
</feature>
<feature type="compositionally biased region" description="Basic and acidic residues" evidence="1">
    <location>
        <begin position="31"/>
        <end position="41"/>
    </location>
</feature>
<protein>
    <submittedName>
        <fullName evidence="2">Uncharacterized protein</fullName>
    </submittedName>
</protein>
<evidence type="ECO:0000313" key="3">
    <source>
        <dbReference type="Proteomes" id="UP001595859"/>
    </source>
</evidence>
<name>A0ABV9SCN6_9PSEU</name>